<feature type="compositionally biased region" description="Basic and acidic residues" evidence="1">
    <location>
        <begin position="112"/>
        <end position="123"/>
    </location>
</feature>
<evidence type="ECO:0000256" key="1">
    <source>
        <dbReference type="SAM" id="MobiDB-lite"/>
    </source>
</evidence>
<keyword evidence="3" id="KW-1185">Reference proteome</keyword>
<organism evidence="2 3">
    <name type="scientific">Prymnesium parvum</name>
    <name type="common">Toxic golden alga</name>
    <dbReference type="NCBI Taxonomy" id="97485"/>
    <lineage>
        <taxon>Eukaryota</taxon>
        <taxon>Haptista</taxon>
        <taxon>Haptophyta</taxon>
        <taxon>Prymnesiophyceae</taxon>
        <taxon>Prymnesiales</taxon>
        <taxon>Prymnesiaceae</taxon>
        <taxon>Prymnesium</taxon>
    </lineage>
</organism>
<evidence type="ECO:0000313" key="3">
    <source>
        <dbReference type="Proteomes" id="UP001515480"/>
    </source>
</evidence>
<protein>
    <submittedName>
        <fullName evidence="2">Uncharacterized protein</fullName>
    </submittedName>
</protein>
<dbReference type="AlphaFoldDB" id="A0AB34JTX3"/>
<reference evidence="2 3" key="1">
    <citation type="journal article" date="2024" name="Science">
        <title>Giant polyketide synthase enzymes in the biosynthesis of giant marine polyether toxins.</title>
        <authorList>
            <person name="Fallon T.R."/>
            <person name="Shende V.V."/>
            <person name="Wierzbicki I.H."/>
            <person name="Pendleton A.L."/>
            <person name="Watervoot N.F."/>
            <person name="Auber R.P."/>
            <person name="Gonzalez D.J."/>
            <person name="Wisecaver J.H."/>
            <person name="Moore B.S."/>
        </authorList>
    </citation>
    <scope>NUCLEOTIDE SEQUENCE [LARGE SCALE GENOMIC DNA]</scope>
    <source>
        <strain evidence="2 3">12B1</strain>
    </source>
</reference>
<evidence type="ECO:0000313" key="2">
    <source>
        <dbReference type="EMBL" id="KAL1525139.1"/>
    </source>
</evidence>
<comment type="caution">
    <text evidence="2">The sequence shown here is derived from an EMBL/GenBank/DDBJ whole genome shotgun (WGS) entry which is preliminary data.</text>
</comment>
<gene>
    <name evidence="2" type="ORF">AB1Y20_020010</name>
</gene>
<dbReference type="EMBL" id="JBGBPQ010000004">
    <property type="protein sequence ID" value="KAL1525139.1"/>
    <property type="molecule type" value="Genomic_DNA"/>
</dbReference>
<proteinExistence type="predicted"/>
<dbReference type="Proteomes" id="UP001515480">
    <property type="component" value="Unassembled WGS sequence"/>
</dbReference>
<feature type="region of interest" description="Disordered" evidence="1">
    <location>
        <begin position="112"/>
        <end position="132"/>
    </location>
</feature>
<sequence>MEEAEELLATDSMGAELRAALDEHGNGFLREQLNLLAALPQVQLTQNPVFDRATPKGSTAQKRGAICKIVCCGGQLDQKCNDLVGEQACPTVTDAVRLLRLKVLKKHGSDECTEKSRRWKDGNESNDAGVSTATPSNALLALMAGQSMLQRAQSALRAAEKTASQCRAAHVEATKELEKVR</sequence>
<name>A0AB34JTX3_PRYPA</name>
<accession>A0AB34JTX3</accession>